<feature type="domain" description="ENPP1-3/EXOG-like endonuclease/phosphodiesterase" evidence="3">
    <location>
        <begin position="55"/>
        <end position="254"/>
    </location>
</feature>
<evidence type="ECO:0000259" key="3">
    <source>
        <dbReference type="SMART" id="SM00477"/>
    </source>
</evidence>
<evidence type="ECO:0000259" key="4">
    <source>
        <dbReference type="SMART" id="SM00892"/>
    </source>
</evidence>
<comment type="caution">
    <text evidence="5">The sequence shown here is derived from an EMBL/GenBank/DDBJ whole genome shotgun (WGS) entry which is preliminary data.</text>
</comment>
<dbReference type="GO" id="GO:0016787">
    <property type="term" value="F:hydrolase activity"/>
    <property type="evidence" value="ECO:0007669"/>
    <property type="project" value="InterPro"/>
</dbReference>
<evidence type="ECO:0000313" key="6">
    <source>
        <dbReference type="Proteomes" id="UP000190064"/>
    </source>
</evidence>
<dbReference type="SMART" id="SM00892">
    <property type="entry name" value="Endonuclease_NS"/>
    <property type="match status" value="1"/>
</dbReference>
<dbReference type="PANTHER" id="PTHR13966:SF5">
    <property type="entry name" value="ENDONUCLEASE G, MITOCHONDRIAL"/>
    <property type="match status" value="1"/>
</dbReference>
<dbReference type="SUPFAM" id="SSF54060">
    <property type="entry name" value="His-Me finger endonucleases"/>
    <property type="match status" value="1"/>
</dbReference>
<evidence type="ECO:0008006" key="7">
    <source>
        <dbReference type="Google" id="ProtNLM"/>
    </source>
</evidence>
<dbReference type="GO" id="GO:0004519">
    <property type="term" value="F:endonuclease activity"/>
    <property type="evidence" value="ECO:0007669"/>
    <property type="project" value="TreeGrafter"/>
</dbReference>
<dbReference type="PANTHER" id="PTHR13966">
    <property type="entry name" value="ENDONUCLEASE RELATED"/>
    <property type="match status" value="1"/>
</dbReference>
<dbReference type="GO" id="GO:0003676">
    <property type="term" value="F:nucleic acid binding"/>
    <property type="evidence" value="ECO:0007669"/>
    <property type="project" value="InterPro"/>
</dbReference>
<gene>
    <name evidence="5" type="ORF">BTA35_0208390</name>
</gene>
<dbReference type="STRING" id="966.BTA35_0208390"/>
<dbReference type="SMART" id="SM00477">
    <property type="entry name" value="NUC"/>
    <property type="match status" value="1"/>
</dbReference>
<accession>A0A1T1HB92</accession>
<dbReference type="Gene3D" id="3.40.570.10">
    <property type="entry name" value="Extracellular Endonuclease, subunit A"/>
    <property type="match status" value="1"/>
</dbReference>
<organism evidence="5 6">
    <name type="scientific">Oceanospirillum linum</name>
    <dbReference type="NCBI Taxonomy" id="966"/>
    <lineage>
        <taxon>Bacteria</taxon>
        <taxon>Pseudomonadati</taxon>
        <taxon>Pseudomonadota</taxon>
        <taxon>Gammaproteobacteria</taxon>
        <taxon>Oceanospirillales</taxon>
        <taxon>Oceanospirillaceae</taxon>
        <taxon>Oceanospirillum</taxon>
    </lineage>
</organism>
<evidence type="ECO:0000313" key="5">
    <source>
        <dbReference type="EMBL" id="OOV87020.1"/>
    </source>
</evidence>
<keyword evidence="2" id="KW-0479">Metal-binding</keyword>
<protein>
    <recommendedName>
        <fullName evidence="7">Endonuclease</fullName>
    </recommendedName>
</protein>
<feature type="binding site" evidence="2">
    <location>
        <position position="151"/>
    </location>
    <ligand>
        <name>Mg(2+)</name>
        <dbReference type="ChEBI" id="CHEBI:18420"/>
        <note>catalytic</note>
    </ligand>
</feature>
<evidence type="ECO:0000256" key="1">
    <source>
        <dbReference type="PIRSR" id="PIRSR640255-1"/>
    </source>
</evidence>
<dbReference type="Proteomes" id="UP000190064">
    <property type="component" value="Unassembled WGS sequence"/>
</dbReference>
<dbReference type="Pfam" id="PF01223">
    <property type="entry name" value="Endonuclease_NS"/>
    <property type="match status" value="1"/>
</dbReference>
<feature type="domain" description="DNA/RNA non-specific endonuclease/pyrophosphatase/phosphodiesterase" evidence="4">
    <location>
        <begin position="54"/>
        <end position="254"/>
    </location>
</feature>
<feature type="active site" description="Proton acceptor" evidence="1">
    <location>
        <position position="118"/>
    </location>
</feature>
<dbReference type="AlphaFoldDB" id="A0A1T1HB92"/>
<dbReference type="InterPro" id="IPR040255">
    <property type="entry name" value="Non-specific_endonuclease"/>
</dbReference>
<dbReference type="InterPro" id="IPR001604">
    <property type="entry name" value="Endo_G_ENPP1-like_dom"/>
</dbReference>
<dbReference type="InterPro" id="IPR044925">
    <property type="entry name" value="His-Me_finger_sf"/>
</dbReference>
<dbReference type="EMBL" id="MTSD02000003">
    <property type="protein sequence ID" value="OOV87020.1"/>
    <property type="molecule type" value="Genomic_DNA"/>
</dbReference>
<dbReference type="InterPro" id="IPR020821">
    <property type="entry name" value="ENPP1-3/EXOG-like_nuc-like"/>
</dbReference>
<name>A0A1T1HB92_OCELI</name>
<reference evidence="5" key="1">
    <citation type="submission" date="2017-02" db="EMBL/GenBank/DDBJ databases">
        <title>Draft Genome Sequence of the Salt Water Bacterium Oceanospirillum linum ATCC 11336.</title>
        <authorList>
            <person name="Trachtenberg A.M."/>
            <person name="Carney J.G."/>
            <person name="Linnane J.D."/>
            <person name="Rheaume B.A."/>
            <person name="Pitts N.L."/>
            <person name="Mykles D.L."/>
            <person name="Maclea K.S."/>
        </authorList>
    </citation>
    <scope>NUCLEOTIDE SEQUENCE [LARGE SCALE GENOMIC DNA]</scope>
    <source>
        <strain evidence="5">ATCC 11336</strain>
    </source>
</reference>
<dbReference type="GO" id="GO:0046872">
    <property type="term" value="F:metal ion binding"/>
    <property type="evidence" value="ECO:0007669"/>
    <property type="project" value="UniProtKB-KW"/>
</dbReference>
<keyword evidence="6" id="KW-1185">Reference proteome</keyword>
<dbReference type="InterPro" id="IPR044929">
    <property type="entry name" value="DNA/RNA_non-sp_Endonuclease_sf"/>
</dbReference>
<evidence type="ECO:0000256" key="2">
    <source>
        <dbReference type="PIRSR" id="PIRSR640255-2"/>
    </source>
</evidence>
<proteinExistence type="predicted"/>
<sequence>MSVRSIPVVFALVLALLGSTAWYFLEQNSRNSFIYGGMPERMESGWRHWYRVLRNDGFMVGYSDLRMNPLWATYWLQELTAEQKRQSYKRPGQFSEDWRTVWRVSHRDYTRSGYDRGHLAPNYAISRLYGKQAQTETFLMTNIVPQKPNLNRKVWQRLEEAAVDHFTGQFARIAVITGPVFDQETERLDSWVEVPDAFYKIFVGLNRKGEAESMLAFLMPQNVRGSEPLTKFVVSVDQVEEVTGLNFFNALPDSQEVKLEAMKDSSLWRLNDVARKPSRY</sequence>